<proteinExistence type="predicted"/>
<feature type="transmembrane region" description="Helical" evidence="9">
    <location>
        <begin position="219"/>
        <end position="239"/>
    </location>
</feature>
<dbReference type="InterPro" id="IPR006153">
    <property type="entry name" value="Cation/H_exchanger_TM"/>
</dbReference>
<dbReference type="GO" id="GO:1902600">
    <property type="term" value="P:proton transmembrane transport"/>
    <property type="evidence" value="ECO:0007669"/>
    <property type="project" value="InterPro"/>
</dbReference>
<dbReference type="NCBIfam" id="NF003715">
    <property type="entry name" value="PRK05326.1-2"/>
    <property type="match status" value="1"/>
</dbReference>
<dbReference type="PANTHER" id="PTHR32507:SF7">
    <property type="entry name" value="K(+)_H(+) ANTIPORTER NHAP2"/>
    <property type="match status" value="1"/>
</dbReference>
<name>A0A1G9XKH9_9BACI</name>
<dbReference type="GO" id="GO:0005886">
    <property type="term" value="C:plasma membrane"/>
    <property type="evidence" value="ECO:0007669"/>
    <property type="project" value="UniProtKB-SubCell"/>
</dbReference>
<evidence type="ECO:0000256" key="8">
    <source>
        <dbReference type="ARBA" id="ARBA00023136"/>
    </source>
</evidence>
<gene>
    <name evidence="11" type="ORF">SAMN05216244_3862</name>
</gene>
<keyword evidence="5 9" id="KW-0812">Transmembrane</keyword>
<evidence type="ECO:0000256" key="1">
    <source>
        <dbReference type="ARBA" id="ARBA00004651"/>
    </source>
</evidence>
<feature type="transmembrane region" description="Helical" evidence="9">
    <location>
        <begin position="185"/>
        <end position="207"/>
    </location>
</feature>
<dbReference type="STRING" id="482461.SAMN05216244_3862"/>
<feature type="transmembrane region" description="Helical" evidence="9">
    <location>
        <begin position="338"/>
        <end position="358"/>
    </location>
</feature>
<feature type="transmembrane region" description="Helical" evidence="9">
    <location>
        <begin position="90"/>
        <end position="113"/>
    </location>
</feature>
<dbReference type="SUPFAM" id="SSF116726">
    <property type="entry name" value="TrkA C-terminal domain-like"/>
    <property type="match status" value="1"/>
</dbReference>
<dbReference type="Pfam" id="PF02080">
    <property type="entry name" value="TrkA_C"/>
    <property type="match status" value="1"/>
</dbReference>
<keyword evidence="7" id="KW-0406">Ion transport</keyword>
<evidence type="ECO:0000256" key="5">
    <source>
        <dbReference type="ARBA" id="ARBA00022692"/>
    </source>
</evidence>
<dbReference type="Pfam" id="PF00999">
    <property type="entry name" value="Na_H_Exchanger"/>
    <property type="match status" value="1"/>
</dbReference>
<evidence type="ECO:0000256" key="2">
    <source>
        <dbReference type="ARBA" id="ARBA00022448"/>
    </source>
</evidence>
<feature type="transmembrane region" description="Helical" evidence="9">
    <location>
        <begin position="245"/>
        <end position="263"/>
    </location>
</feature>
<dbReference type="NCBIfam" id="NF003716">
    <property type="entry name" value="PRK05326.1-3"/>
    <property type="match status" value="1"/>
</dbReference>
<dbReference type="GO" id="GO:0015297">
    <property type="term" value="F:antiporter activity"/>
    <property type="evidence" value="ECO:0007669"/>
    <property type="project" value="UniProtKB-KW"/>
</dbReference>
<keyword evidence="8 9" id="KW-0472">Membrane</keyword>
<dbReference type="InterPro" id="IPR038770">
    <property type="entry name" value="Na+/solute_symporter_sf"/>
</dbReference>
<evidence type="ECO:0000256" key="7">
    <source>
        <dbReference type="ARBA" id="ARBA00023065"/>
    </source>
</evidence>
<evidence type="ECO:0000256" key="3">
    <source>
        <dbReference type="ARBA" id="ARBA00022449"/>
    </source>
</evidence>
<protein>
    <submittedName>
        <fullName evidence="11">Cell volume regulation protein A</fullName>
    </submittedName>
</protein>
<reference evidence="12" key="1">
    <citation type="submission" date="2016-10" db="EMBL/GenBank/DDBJ databases">
        <authorList>
            <person name="Varghese N."/>
            <person name="Submissions S."/>
        </authorList>
    </citation>
    <scope>NUCLEOTIDE SEQUENCE [LARGE SCALE GENOMIC DNA]</scope>
    <source>
        <strain evidence="12">CGMCC 1.6199</strain>
    </source>
</reference>
<evidence type="ECO:0000313" key="12">
    <source>
        <dbReference type="Proteomes" id="UP000182347"/>
    </source>
</evidence>
<sequence>MIQEVVESDKIILLTSLLLLFSILITRLSDRFGLPSLVLFIIAGMVVGSDGLGLLYFNNVQIAEAIGVFSLVVILYEGGIQTHWRTIKPVALPSVSLATIGVLITTAIVGISAKWVFDFSWLESFLLGSLVGSTDAAAVFAVLKDKNIDDKIEATLEGESGTNDPMAFFLTISFIELITTDRSGILSLVLQFFWQMAGGLMLGLLIGKMASVSLNKIRLSSGGLYPLFGLAFAFFSYSITSLVNASGFFAVYVTALVVGNLDLSFRESIHKFNEGFSWMAQILMFIILGLFVFPSRLFSDWIIFHGLLLSGILILVARPIATWISLFPWSYSVKEKTFLSWAGLRGAVPIILALFPMLAEMENSQLFFNAVFFIVLTSALLQGSTIPYAATKLGLVNPPKPHDLEQLQILTLGQKNLDIVQYKVEKQDWINGKKLKDTNLSKNTLINAVVRYGQVITPSGNTVIQEGDSLYILAGQQLHRAIADELKTGFVRD</sequence>
<dbReference type="Gene3D" id="3.30.70.1450">
    <property type="entry name" value="Regulator of K+ conductance, C-terminal domain"/>
    <property type="match status" value="1"/>
</dbReference>
<dbReference type="EMBL" id="FNHF01000007">
    <property type="protein sequence ID" value="SDM97268.1"/>
    <property type="molecule type" value="Genomic_DNA"/>
</dbReference>
<evidence type="ECO:0000256" key="6">
    <source>
        <dbReference type="ARBA" id="ARBA00022989"/>
    </source>
</evidence>
<accession>A0A1G9XKH9</accession>
<feature type="transmembrane region" description="Helical" evidence="9">
    <location>
        <begin position="301"/>
        <end position="326"/>
    </location>
</feature>
<feature type="transmembrane region" description="Helical" evidence="9">
    <location>
        <begin position="12"/>
        <end position="29"/>
    </location>
</feature>
<feature type="domain" description="RCK C-terminal" evidence="10">
    <location>
        <begin position="407"/>
        <end position="489"/>
    </location>
</feature>
<dbReference type="InterPro" id="IPR036721">
    <property type="entry name" value="RCK_C_sf"/>
</dbReference>
<comment type="subcellular location">
    <subcellularLocation>
        <location evidence="1">Cell membrane</location>
        <topology evidence="1">Multi-pass membrane protein</topology>
    </subcellularLocation>
</comment>
<evidence type="ECO:0000256" key="9">
    <source>
        <dbReference type="SAM" id="Phobius"/>
    </source>
</evidence>
<keyword evidence="4" id="KW-1003">Cell membrane</keyword>
<feature type="transmembrane region" description="Helical" evidence="9">
    <location>
        <begin position="125"/>
        <end position="143"/>
    </location>
</feature>
<feature type="transmembrane region" description="Helical" evidence="9">
    <location>
        <begin position="370"/>
        <end position="390"/>
    </location>
</feature>
<dbReference type="AlphaFoldDB" id="A0A1G9XKH9"/>
<dbReference type="Proteomes" id="UP000182347">
    <property type="component" value="Unassembled WGS sequence"/>
</dbReference>
<keyword evidence="6 9" id="KW-1133">Transmembrane helix</keyword>
<keyword evidence="12" id="KW-1185">Reference proteome</keyword>
<feature type="transmembrane region" description="Helical" evidence="9">
    <location>
        <begin position="275"/>
        <end position="295"/>
    </location>
</feature>
<evidence type="ECO:0000313" key="11">
    <source>
        <dbReference type="EMBL" id="SDM97268.1"/>
    </source>
</evidence>
<dbReference type="InterPro" id="IPR006037">
    <property type="entry name" value="RCK_C"/>
</dbReference>
<keyword evidence="2" id="KW-0813">Transport</keyword>
<evidence type="ECO:0000256" key="4">
    <source>
        <dbReference type="ARBA" id="ARBA00022475"/>
    </source>
</evidence>
<feature type="transmembrane region" description="Helical" evidence="9">
    <location>
        <begin position="62"/>
        <end position="78"/>
    </location>
</feature>
<dbReference type="PANTHER" id="PTHR32507">
    <property type="entry name" value="NA(+)/H(+) ANTIPORTER 1"/>
    <property type="match status" value="1"/>
</dbReference>
<dbReference type="GO" id="GO:0008324">
    <property type="term" value="F:monoatomic cation transmembrane transporter activity"/>
    <property type="evidence" value="ECO:0007669"/>
    <property type="project" value="InterPro"/>
</dbReference>
<organism evidence="11 12">
    <name type="scientific">Sediminibacillus halophilus</name>
    <dbReference type="NCBI Taxonomy" id="482461"/>
    <lineage>
        <taxon>Bacteria</taxon>
        <taxon>Bacillati</taxon>
        <taxon>Bacillota</taxon>
        <taxon>Bacilli</taxon>
        <taxon>Bacillales</taxon>
        <taxon>Bacillaceae</taxon>
        <taxon>Sediminibacillus</taxon>
    </lineage>
</organism>
<dbReference type="RefSeq" id="WP_074600847.1">
    <property type="nucleotide sequence ID" value="NZ_FNHF01000007.1"/>
</dbReference>
<dbReference type="PROSITE" id="PS51202">
    <property type="entry name" value="RCK_C"/>
    <property type="match status" value="1"/>
</dbReference>
<keyword evidence="3" id="KW-0050">Antiport</keyword>
<feature type="transmembrane region" description="Helical" evidence="9">
    <location>
        <begin position="36"/>
        <end position="56"/>
    </location>
</feature>
<dbReference type="GO" id="GO:0006813">
    <property type="term" value="P:potassium ion transport"/>
    <property type="evidence" value="ECO:0007669"/>
    <property type="project" value="InterPro"/>
</dbReference>
<dbReference type="Gene3D" id="1.20.1530.20">
    <property type="match status" value="1"/>
</dbReference>
<evidence type="ECO:0000259" key="10">
    <source>
        <dbReference type="PROSITE" id="PS51202"/>
    </source>
</evidence>